<dbReference type="EMBL" id="JAIWQS010000005">
    <property type="protein sequence ID" value="KAJ8764896.1"/>
    <property type="molecule type" value="Genomic_DNA"/>
</dbReference>
<evidence type="ECO:0000256" key="2">
    <source>
        <dbReference type="ARBA" id="ARBA00025223"/>
    </source>
</evidence>
<keyword evidence="5" id="KW-1185">Reference proteome</keyword>
<dbReference type="Gene3D" id="6.10.140.1620">
    <property type="match status" value="1"/>
</dbReference>
<dbReference type="InterPro" id="IPR028457">
    <property type="entry name" value="ABI"/>
</dbReference>
<reference evidence="4 5" key="1">
    <citation type="submission" date="2021-09" db="EMBL/GenBank/DDBJ databases">
        <title>Genomic insights and catalytic innovation underlie evolution of tropane alkaloids biosynthesis.</title>
        <authorList>
            <person name="Wang Y.-J."/>
            <person name="Tian T."/>
            <person name="Huang J.-P."/>
            <person name="Huang S.-X."/>
        </authorList>
    </citation>
    <scope>NUCLEOTIDE SEQUENCE [LARGE SCALE GENOMIC DNA]</scope>
    <source>
        <strain evidence="4">KIB-2018</strain>
        <tissue evidence="4">Leaf</tissue>
    </source>
</reference>
<comment type="function">
    <text evidence="2">Involved in regulation of actin and microtubule organization. Part of a WAVE complex that activates the Arp2/3 complex.</text>
</comment>
<feature type="region of interest" description="Disordered" evidence="3">
    <location>
        <begin position="216"/>
        <end position="268"/>
    </location>
</feature>
<feature type="compositionally biased region" description="Polar residues" evidence="3">
    <location>
        <begin position="243"/>
        <end position="266"/>
    </location>
</feature>
<protein>
    <recommendedName>
        <fullName evidence="6">Protein ABIL2-like</fullName>
    </recommendedName>
</protein>
<comment type="similarity">
    <text evidence="1">Belongs to the ABI family.</text>
</comment>
<evidence type="ECO:0000313" key="4">
    <source>
        <dbReference type="EMBL" id="KAJ8764896.1"/>
    </source>
</evidence>
<dbReference type="Proteomes" id="UP001159364">
    <property type="component" value="Linkage Group LG05"/>
</dbReference>
<evidence type="ECO:0000256" key="1">
    <source>
        <dbReference type="ARBA" id="ARBA00010020"/>
    </source>
</evidence>
<dbReference type="PANTHER" id="PTHR10460">
    <property type="entry name" value="ABL INTERACTOR FAMILY MEMBER"/>
    <property type="match status" value="1"/>
</dbReference>
<accession>A0AAV8TEN8</accession>
<sequence length="307" mass="35521">MESSTWSSSFPGLEGASNPDEFIMQQSLIFSDTLKDLKNVRKQLYSAADYYEISYNKVDEQKQIVLETLKNYLIHALISTVDHLGSVAYKVNTFFDEKVEEISNIELHLSCLEQRVKTCQEYTNQGGLLQQSLMIYTPKYHKSYIFSEGNMDAVDGGRSKHHSRTTVGYNLEQFKQVPQATIKRAPSPSRREWNFKLPSPKFSLRQGTFAFAKISDNKQPEKRAASSQRFPLLRTRSILKRPTSPNHSTERQQYPTQTQRSVSWSRTVHAERERMSDIQLYSSKSRRLFQALLSVRKSREDDRTGKN</sequence>
<evidence type="ECO:0000256" key="3">
    <source>
        <dbReference type="SAM" id="MobiDB-lite"/>
    </source>
</evidence>
<evidence type="ECO:0008006" key="6">
    <source>
        <dbReference type="Google" id="ProtNLM"/>
    </source>
</evidence>
<dbReference type="PANTHER" id="PTHR10460:SF47">
    <property type="entry name" value="PROTEIN ABIL2"/>
    <property type="match status" value="1"/>
</dbReference>
<evidence type="ECO:0000313" key="5">
    <source>
        <dbReference type="Proteomes" id="UP001159364"/>
    </source>
</evidence>
<proteinExistence type="inferred from homology"/>
<gene>
    <name evidence="4" type="ORF">K2173_010361</name>
</gene>
<comment type="caution">
    <text evidence="4">The sequence shown here is derived from an EMBL/GenBank/DDBJ whole genome shotgun (WGS) entry which is preliminary data.</text>
</comment>
<name>A0AAV8TEN8_9ROSI</name>
<dbReference type="AlphaFoldDB" id="A0AAV8TEN8"/>
<organism evidence="4 5">
    <name type="scientific">Erythroxylum novogranatense</name>
    <dbReference type="NCBI Taxonomy" id="1862640"/>
    <lineage>
        <taxon>Eukaryota</taxon>
        <taxon>Viridiplantae</taxon>
        <taxon>Streptophyta</taxon>
        <taxon>Embryophyta</taxon>
        <taxon>Tracheophyta</taxon>
        <taxon>Spermatophyta</taxon>
        <taxon>Magnoliopsida</taxon>
        <taxon>eudicotyledons</taxon>
        <taxon>Gunneridae</taxon>
        <taxon>Pentapetalae</taxon>
        <taxon>rosids</taxon>
        <taxon>fabids</taxon>
        <taxon>Malpighiales</taxon>
        <taxon>Erythroxylaceae</taxon>
        <taxon>Erythroxylum</taxon>
    </lineage>
</organism>